<evidence type="ECO:0000256" key="12">
    <source>
        <dbReference type="ARBA" id="ARBA00039249"/>
    </source>
</evidence>
<feature type="domain" description="BMP and activin membrane-bound inhibitor C-terminal" evidence="16">
    <location>
        <begin position="541"/>
        <end position="653"/>
    </location>
</feature>
<dbReference type="PANTHER" id="PTHR15505:SF3">
    <property type="entry name" value="CILIOGENESIS-ASSOCIATED TTC17-INTERACTING PROTEIN"/>
    <property type="match status" value="1"/>
</dbReference>
<reference evidence="18" key="1">
    <citation type="journal article" date="2008" name="Nature">
        <title>The amphioxus genome and the evolution of the chordate karyotype.</title>
        <authorList>
            <consortium name="US DOE Joint Genome Institute (JGI-PGF)"/>
            <person name="Putnam N.H."/>
            <person name="Butts T."/>
            <person name="Ferrier D.E.K."/>
            <person name="Furlong R.F."/>
            <person name="Hellsten U."/>
            <person name="Kawashima T."/>
            <person name="Robinson-Rechavi M."/>
            <person name="Shoguchi E."/>
            <person name="Terry A."/>
            <person name="Yu J.-K."/>
            <person name="Benito-Gutierrez E.L."/>
            <person name="Dubchak I."/>
            <person name="Garcia-Fernandez J."/>
            <person name="Gibson-Brown J.J."/>
            <person name="Grigoriev I.V."/>
            <person name="Horton A.C."/>
            <person name="de Jong P.J."/>
            <person name="Jurka J."/>
            <person name="Kapitonov V.V."/>
            <person name="Kohara Y."/>
            <person name="Kuroki Y."/>
            <person name="Lindquist E."/>
            <person name="Lucas S."/>
            <person name="Osoegawa K."/>
            <person name="Pennacchio L.A."/>
            <person name="Salamov A.A."/>
            <person name="Satou Y."/>
            <person name="Sauka-Spengler T."/>
            <person name="Schmutz J."/>
            <person name="Shin-I T."/>
            <person name="Toyoda A."/>
            <person name="Bronner-Fraser M."/>
            <person name="Fujiyama A."/>
            <person name="Holland L.Z."/>
            <person name="Holland P.W.H."/>
            <person name="Satoh N."/>
            <person name="Rokhsar D.S."/>
        </authorList>
    </citation>
    <scope>NUCLEOTIDE SEQUENCE [LARGE SCALE GENOMIC DNA]</scope>
    <source>
        <strain evidence="18">S238N-H82</strain>
        <tissue evidence="18">Testes</tissue>
    </source>
</reference>
<feature type="domain" description="Ciliogenesis-associated TTC17-interacting protein N-terminal" evidence="17">
    <location>
        <begin position="12"/>
        <end position="132"/>
    </location>
</feature>
<comment type="subcellular location">
    <subcellularLocation>
        <location evidence="2">Cell membrane</location>
    </subcellularLocation>
    <subcellularLocation>
        <location evidence="3">Cytoplasm</location>
        <location evidence="3">Cytoskeleton</location>
    </subcellularLocation>
    <subcellularLocation>
        <location evidence="1">Nucleus</location>
    </subcellularLocation>
</comment>
<evidence type="ECO:0000256" key="10">
    <source>
        <dbReference type="ARBA" id="ARBA00037538"/>
    </source>
</evidence>
<evidence type="ECO:0000256" key="3">
    <source>
        <dbReference type="ARBA" id="ARBA00004245"/>
    </source>
</evidence>
<feature type="transmembrane region" description="Helical" evidence="14">
    <location>
        <begin position="549"/>
        <end position="577"/>
    </location>
</feature>
<feature type="region of interest" description="Disordered" evidence="13">
    <location>
        <begin position="271"/>
        <end position="290"/>
    </location>
</feature>
<feature type="compositionally biased region" description="Polar residues" evidence="13">
    <location>
        <begin position="616"/>
        <end position="634"/>
    </location>
</feature>
<organism>
    <name type="scientific">Branchiostoma floridae</name>
    <name type="common">Florida lancelet</name>
    <name type="synonym">Amphioxus</name>
    <dbReference type="NCBI Taxonomy" id="7739"/>
    <lineage>
        <taxon>Eukaryota</taxon>
        <taxon>Metazoa</taxon>
        <taxon>Chordata</taxon>
        <taxon>Cephalochordata</taxon>
        <taxon>Leptocardii</taxon>
        <taxon>Amphioxiformes</taxon>
        <taxon>Branchiostomatidae</taxon>
        <taxon>Branchiostoma</taxon>
    </lineage>
</organism>
<evidence type="ECO:0000259" key="15">
    <source>
        <dbReference type="Pfam" id="PF06211"/>
    </source>
</evidence>
<evidence type="ECO:0000256" key="4">
    <source>
        <dbReference type="ARBA" id="ARBA00022475"/>
    </source>
</evidence>
<keyword evidence="9" id="KW-0539">Nucleus</keyword>
<evidence type="ECO:0000256" key="5">
    <source>
        <dbReference type="ARBA" id="ARBA00022490"/>
    </source>
</evidence>
<keyword evidence="5" id="KW-0963">Cytoplasm</keyword>
<dbReference type="InterPro" id="IPR027417">
    <property type="entry name" value="P-loop_NTPase"/>
</dbReference>
<keyword evidence="6" id="KW-0970">Cilium biogenesis/degradation</keyword>
<dbReference type="InParanoid" id="C3ZPM5"/>
<evidence type="ECO:0000256" key="8">
    <source>
        <dbReference type="ARBA" id="ARBA00023212"/>
    </source>
</evidence>
<comment type="similarity">
    <text evidence="11">Belongs to the CATIP family.</text>
</comment>
<dbReference type="CDD" id="cd23576">
    <property type="entry name" value="TFP_LU_ECD_BAMBI"/>
    <property type="match status" value="1"/>
</dbReference>
<feature type="region of interest" description="Disordered" evidence="13">
    <location>
        <begin position="616"/>
        <end position="637"/>
    </location>
</feature>
<evidence type="ECO:0000313" key="18">
    <source>
        <dbReference type="EMBL" id="EEN45522.1"/>
    </source>
</evidence>
<dbReference type="EMBL" id="GG666658">
    <property type="protein sequence ID" value="EEN45522.1"/>
    <property type="molecule type" value="Genomic_DNA"/>
</dbReference>
<keyword evidence="8" id="KW-0206">Cytoskeleton</keyword>
<dbReference type="InterPro" id="IPR045807">
    <property type="entry name" value="BAMBI_N"/>
</dbReference>
<dbReference type="InterPro" id="IPR045860">
    <property type="entry name" value="Snake_toxin-like_sf"/>
</dbReference>
<dbReference type="CDD" id="cd22973">
    <property type="entry name" value="DD_CATIP"/>
    <property type="match status" value="1"/>
</dbReference>
<keyword evidence="7 14" id="KW-0472">Membrane</keyword>
<dbReference type="AlphaFoldDB" id="C3ZPM5"/>
<keyword evidence="4" id="KW-1003">Cell membrane</keyword>
<dbReference type="InterPro" id="IPR048777">
    <property type="entry name" value="CATIP_N"/>
</dbReference>
<gene>
    <name evidence="18" type="ORF">BRAFLDRAFT_125204</name>
</gene>
<sequence>MNGSTVQPSQDTIQFLQTIEPEDLSLATFVDSLVTTSDTGKELGEFTVSIQYAKYKGEDAYLVHANSHGAIDNVPCGTSITAYVSPKLETLEQQHHEYVKLADHPLDRKTFIVIQDDKMVINKVVTQGEDLTCCYSGSLFGKASPPLSPSCHLTLKPTFVLPLIHLCNRVQVGSPVTMKLLRMPRIMEKEEPSEKAVFEKKSLDINEDMQLFSMFLDRKDQLKNDHTMYMRHHPELQAILADFLQFLLLRKPEDIFPFAVDYFSSFSSQLPSHSPNATQRPGQPDIPAPSIQLSYTRRSEPAWPRLSSPTAQGWALEVPSTHYKVQKQTIPLNSPSPTPGRLLDFIDKGVISIKKLKNLILDEADIRLHIPYSQSSIRPDNFRVDTLGTASGALGGTLPVCRRYADKDHSAPAKETTDNENKDERIPFSGAEIRCYCNTPTCVTTGYMCKSELGICYSDLVGDYRKHSPPEHGCIDHRPESRSPALCPDGPADGHSRDWPLVQCCREDMCNYNDLPGMTFQTSSDRTDHERRSDWSPVGPDELPSSSAIWFRAAVIAVPITGAVILSFLVFVAIRMLRNEDKRHRKRHQILSALHRGYPYSQKTFISVRTRDVENELTSTPSNSVADDSPLSTSETKKDICTSHSNVTLVHWEKCDVTESIDVI</sequence>
<dbReference type="InterPro" id="IPR045806">
    <property type="entry name" value="BAMBI_C"/>
</dbReference>
<dbReference type="Gene3D" id="2.10.60.10">
    <property type="entry name" value="CD59"/>
    <property type="match status" value="1"/>
</dbReference>
<name>C3ZPM5_BRAFL</name>
<dbReference type="InterPro" id="IPR047501">
    <property type="entry name" value="DD_CATIP"/>
</dbReference>
<keyword evidence="14" id="KW-1133">Transmembrane helix</keyword>
<dbReference type="STRING" id="7739.C3ZPM5"/>
<dbReference type="Pfam" id="PF19337">
    <property type="entry name" value="BAMBI_C"/>
    <property type="match status" value="1"/>
</dbReference>
<keyword evidence="14" id="KW-0812">Transmembrane</keyword>
<proteinExistence type="inferred from homology"/>
<accession>C3ZPM5</accession>
<evidence type="ECO:0000256" key="2">
    <source>
        <dbReference type="ARBA" id="ARBA00004236"/>
    </source>
</evidence>
<dbReference type="SUPFAM" id="SSF47391">
    <property type="entry name" value="Dimerization-anchoring domain of cAMP-dependent PK regulatory subunit"/>
    <property type="match status" value="1"/>
</dbReference>
<evidence type="ECO:0000256" key="13">
    <source>
        <dbReference type="SAM" id="MobiDB-lite"/>
    </source>
</evidence>
<evidence type="ECO:0000259" key="16">
    <source>
        <dbReference type="Pfam" id="PF19337"/>
    </source>
</evidence>
<evidence type="ECO:0000256" key="6">
    <source>
        <dbReference type="ARBA" id="ARBA00022794"/>
    </source>
</evidence>
<evidence type="ECO:0000256" key="7">
    <source>
        <dbReference type="ARBA" id="ARBA00023136"/>
    </source>
</evidence>
<evidence type="ECO:0000256" key="1">
    <source>
        <dbReference type="ARBA" id="ARBA00004123"/>
    </source>
</evidence>
<dbReference type="PANTHER" id="PTHR15505">
    <property type="entry name" value="RIIA DOMAIN-CONTAINING PROTEIN 1"/>
    <property type="match status" value="1"/>
</dbReference>
<evidence type="ECO:0000256" key="9">
    <source>
        <dbReference type="ARBA" id="ARBA00023242"/>
    </source>
</evidence>
<comment type="function">
    <text evidence="10">Plays a role in primary ciliogenesis by modulating actin polymerization.</text>
</comment>
<feature type="domain" description="BMP and activin membrane-bound inhibitor N-terminal" evidence="15">
    <location>
        <begin position="431"/>
        <end position="515"/>
    </location>
</feature>
<dbReference type="Pfam" id="PF06211">
    <property type="entry name" value="BAMBI"/>
    <property type="match status" value="1"/>
</dbReference>
<dbReference type="SUPFAM" id="SSF57302">
    <property type="entry name" value="Snake toxin-like"/>
    <property type="match status" value="1"/>
</dbReference>
<protein>
    <recommendedName>
        <fullName evidence="12">Ciliogenesis-associated TTC17-interacting protein</fullName>
    </recommendedName>
</protein>
<evidence type="ECO:0000256" key="14">
    <source>
        <dbReference type="SAM" id="Phobius"/>
    </source>
</evidence>
<evidence type="ECO:0000259" key="17">
    <source>
        <dbReference type="Pfam" id="PF21772"/>
    </source>
</evidence>
<dbReference type="eggNOG" id="ENOG502QPJE">
    <property type="taxonomic scope" value="Eukaryota"/>
</dbReference>
<evidence type="ECO:0000256" key="11">
    <source>
        <dbReference type="ARBA" id="ARBA00037938"/>
    </source>
</evidence>
<dbReference type="Gene3D" id="3.40.50.300">
    <property type="entry name" value="P-loop containing nucleotide triphosphate hydrolases"/>
    <property type="match status" value="1"/>
</dbReference>
<dbReference type="Pfam" id="PF21772">
    <property type="entry name" value="CATIP_N"/>
    <property type="match status" value="1"/>
</dbReference>